<dbReference type="PANTHER" id="PTHR12197:SF251">
    <property type="entry name" value="EG:BACR7C10.4 PROTEIN"/>
    <property type="match status" value="1"/>
</dbReference>
<protein>
    <recommendedName>
        <fullName evidence="1">SET domain-containing protein</fullName>
    </recommendedName>
</protein>
<dbReference type="Gene3D" id="6.10.140.2220">
    <property type="match status" value="1"/>
</dbReference>
<comment type="caution">
    <text evidence="2">The sequence shown here is derived from an EMBL/GenBank/DDBJ whole genome shotgun (WGS) entry which is preliminary data.</text>
</comment>
<organism evidence="2 3">
    <name type="scientific">Oculimacula yallundae</name>
    <dbReference type="NCBI Taxonomy" id="86028"/>
    <lineage>
        <taxon>Eukaryota</taxon>
        <taxon>Fungi</taxon>
        <taxon>Dikarya</taxon>
        <taxon>Ascomycota</taxon>
        <taxon>Pezizomycotina</taxon>
        <taxon>Leotiomycetes</taxon>
        <taxon>Helotiales</taxon>
        <taxon>Ploettnerulaceae</taxon>
        <taxon>Oculimacula</taxon>
    </lineage>
</organism>
<dbReference type="PROSITE" id="PS50280">
    <property type="entry name" value="SET"/>
    <property type="match status" value="1"/>
</dbReference>
<proteinExistence type="predicted"/>
<evidence type="ECO:0000313" key="3">
    <source>
        <dbReference type="Proteomes" id="UP001595075"/>
    </source>
</evidence>
<gene>
    <name evidence="2" type="ORF">VTL71DRAFT_432</name>
</gene>
<feature type="domain" description="SET" evidence="1">
    <location>
        <begin position="28"/>
        <end position="289"/>
    </location>
</feature>
<dbReference type="CDD" id="cd20071">
    <property type="entry name" value="SET_SMYD"/>
    <property type="match status" value="1"/>
</dbReference>
<evidence type="ECO:0000313" key="2">
    <source>
        <dbReference type="EMBL" id="KAL2075489.1"/>
    </source>
</evidence>
<dbReference type="InterPro" id="IPR050869">
    <property type="entry name" value="H3K4_H4K5_MeTrfase"/>
</dbReference>
<reference evidence="2 3" key="1">
    <citation type="journal article" date="2024" name="Commun. Biol.">
        <title>Comparative genomic analysis of thermophilic fungi reveals convergent evolutionary adaptations and gene losses.</title>
        <authorList>
            <person name="Steindorff A.S."/>
            <person name="Aguilar-Pontes M.V."/>
            <person name="Robinson A.J."/>
            <person name="Andreopoulos B."/>
            <person name="LaButti K."/>
            <person name="Kuo A."/>
            <person name="Mondo S."/>
            <person name="Riley R."/>
            <person name="Otillar R."/>
            <person name="Haridas S."/>
            <person name="Lipzen A."/>
            <person name="Grimwood J."/>
            <person name="Schmutz J."/>
            <person name="Clum A."/>
            <person name="Reid I.D."/>
            <person name="Moisan M.C."/>
            <person name="Butler G."/>
            <person name="Nguyen T.T.M."/>
            <person name="Dewar K."/>
            <person name="Conant G."/>
            <person name="Drula E."/>
            <person name="Henrissat B."/>
            <person name="Hansel C."/>
            <person name="Singer S."/>
            <person name="Hutchinson M.I."/>
            <person name="de Vries R.P."/>
            <person name="Natvig D.O."/>
            <person name="Powell A.J."/>
            <person name="Tsang A."/>
            <person name="Grigoriev I.V."/>
        </authorList>
    </citation>
    <scope>NUCLEOTIDE SEQUENCE [LARGE SCALE GENOMIC DNA]</scope>
    <source>
        <strain evidence="2 3">CBS 494.80</strain>
    </source>
</reference>
<evidence type="ECO:0000259" key="1">
    <source>
        <dbReference type="PROSITE" id="PS50280"/>
    </source>
</evidence>
<sequence>MPFPLPPPNLFRDLTGSDSINGQFFFAAGVETDDSLMPGAGDGLFTTVDFKSGGLLFSLRQPLLLIANGTKGNDCKAPLELLAKTCDRCFSSFDTEHQASATTIGEDLVLVPCERCGVLYYCDMDFRNCRGEDPEHHHIYECSTLKRIRRHWRWPIGNTVDKKRLPVEDECLRGAVRLLCSRKRGEVSDAEIAAFLGISRIPSVSGNNFEDICKSIFTHRLIMAHPTIGSTSSDFSESYTKTGFCFNTFAAKLNHSCTPNVIFFFDKFELQCRAARNIKAGEELTIAYDAYGYDSLRTKEKPGKNHYQTFWDGNYLHRRRQDLHSHYGFWCACDSCMARKLGPDTGDIDFSSSGIGLYENHEVYEKLQLVERLVKAKGFKLTSFPMKDTYDELIAQSARFVYTNSQGGQEFRAILSRLKACLTLYFLVEPGYEVSIPLDNRCFTLRKLTLVLRLAIEVDPARKEMYTTALAGFQTKLYKSVQKCYGYDTQIGEEEFSLYESEAVWNEDKLKTKFDRHLRELLRWAGFTDIQIERADKSISALS</sequence>
<dbReference type="SUPFAM" id="SSF82199">
    <property type="entry name" value="SET domain"/>
    <property type="match status" value="1"/>
</dbReference>
<dbReference type="Gene3D" id="1.10.220.160">
    <property type="match status" value="1"/>
</dbReference>
<dbReference type="InterPro" id="IPR001214">
    <property type="entry name" value="SET_dom"/>
</dbReference>
<keyword evidence="3" id="KW-1185">Reference proteome</keyword>
<dbReference type="EMBL" id="JAZHXI010000001">
    <property type="protein sequence ID" value="KAL2075489.1"/>
    <property type="molecule type" value="Genomic_DNA"/>
</dbReference>
<accession>A0ABR4D035</accession>
<dbReference type="InterPro" id="IPR046341">
    <property type="entry name" value="SET_dom_sf"/>
</dbReference>
<dbReference type="Gene3D" id="2.170.270.10">
    <property type="entry name" value="SET domain"/>
    <property type="match status" value="1"/>
</dbReference>
<dbReference type="PANTHER" id="PTHR12197">
    <property type="entry name" value="HISTONE-LYSINE N-METHYLTRANSFERASE SMYD"/>
    <property type="match status" value="1"/>
</dbReference>
<name>A0ABR4D035_9HELO</name>
<dbReference type="Pfam" id="PF00856">
    <property type="entry name" value="SET"/>
    <property type="match status" value="1"/>
</dbReference>
<dbReference type="Proteomes" id="UP001595075">
    <property type="component" value="Unassembled WGS sequence"/>
</dbReference>